<feature type="domain" description="EamA" evidence="7">
    <location>
        <begin position="248"/>
        <end position="382"/>
    </location>
</feature>
<dbReference type="GO" id="GO:0016020">
    <property type="term" value="C:membrane"/>
    <property type="evidence" value="ECO:0007669"/>
    <property type="project" value="UniProtKB-SubCell"/>
</dbReference>
<feature type="transmembrane region" description="Helical" evidence="6">
    <location>
        <begin position="151"/>
        <end position="171"/>
    </location>
</feature>
<evidence type="ECO:0000256" key="4">
    <source>
        <dbReference type="ARBA" id="ARBA00023136"/>
    </source>
</evidence>
<organism evidence="8 9">
    <name type="scientific">Pichia sorbitophila (strain ATCC MYA-4447 / BCRC 22081 / CBS 7064 / NBRC 10061 / NRRL Y-12695)</name>
    <name type="common">Hybrid yeast</name>
    <dbReference type="NCBI Taxonomy" id="559304"/>
    <lineage>
        <taxon>Eukaryota</taxon>
        <taxon>Fungi</taxon>
        <taxon>Dikarya</taxon>
        <taxon>Ascomycota</taxon>
        <taxon>Saccharomycotina</taxon>
        <taxon>Pichiomycetes</taxon>
        <taxon>Debaryomycetaceae</taxon>
        <taxon>Millerozyma</taxon>
    </lineage>
</organism>
<keyword evidence="4 6" id="KW-0472">Membrane</keyword>
<dbReference type="AlphaFoldDB" id="G8YP64"/>
<dbReference type="PANTHER" id="PTHR22911:SF6">
    <property type="entry name" value="SOLUTE CARRIER FAMILY 35 MEMBER G1"/>
    <property type="match status" value="1"/>
</dbReference>
<feature type="transmembrane region" description="Helical" evidence="6">
    <location>
        <begin position="80"/>
        <end position="101"/>
    </location>
</feature>
<feature type="transmembrane region" description="Helical" evidence="6">
    <location>
        <begin position="202"/>
        <end position="219"/>
    </location>
</feature>
<feature type="transmembrane region" description="Helical" evidence="6">
    <location>
        <begin position="366"/>
        <end position="383"/>
    </location>
</feature>
<proteinExistence type="predicted"/>
<dbReference type="OrthoDB" id="306876at2759"/>
<feature type="transmembrane region" description="Helical" evidence="6">
    <location>
        <begin position="177"/>
        <end position="195"/>
    </location>
</feature>
<dbReference type="Proteomes" id="UP000005222">
    <property type="component" value="Chromosome E"/>
</dbReference>
<accession>G8YP64</accession>
<sequence>MGEENNRRENFQEVLSDREEDEALLSSNLSYPDTNRGDEHGDQDKNRSQKTAIEGAGYLGRLRSRYDDVKSWARKQNMGIPLLVFATLCNSVMVTTCKLLETDPASAAPIHPLQILFARMIITYACCLVYMWISKSVPGAPFGPPEIRKLLFLRGFMGFFAVSGLYYSLQYLSLSDAMAITYVTPMVTGFLAWAILHERYSLLEAGCGLISLAGVGLIAKPKFIFGEASLNTNGDEAVESSSTEKRLIGTMLGLIGVLGTAAVYIILRVIGFNAHPLLSVSYFTLTCLIVSTIGLIVIPGISFALPASGYQWLLFCLIGFSGFIMQFSLTAGIQRVKASKASLMSYIGMVFAIFWDIVIWSHFPGLLSMLGISIILSNAYIVVKFKPDKESSQGDIETNPSREEAESISLDNIERK</sequence>
<dbReference type="OMA" id="WYSMMYI"/>
<dbReference type="Pfam" id="PF00892">
    <property type="entry name" value="EamA"/>
    <property type="match status" value="2"/>
</dbReference>
<evidence type="ECO:0000313" key="9">
    <source>
        <dbReference type="Proteomes" id="UP000005222"/>
    </source>
</evidence>
<dbReference type="SUPFAM" id="SSF103481">
    <property type="entry name" value="Multidrug resistance efflux transporter EmrE"/>
    <property type="match status" value="2"/>
</dbReference>
<dbReference type="FunCoup" id="G8YP64">
    <property type="interactions" value="232"/>
</dbReference>
<evidence type="ECO:0000313" key="8">
    <source>
        <dbReference type="EMBL" id="CCE79732.1"/>
    </source>
</evidence>
<dbReference type="PANTHER" id="PTHR22911">
    <property type="entry name" value="ACYL-MALONYL CONDENSING ENZYME-RELATED"/>
    <property type="match status" value="1"/>
</dbReference>
<feature type="compositionally biased region" description="Basic and acidic residues" evidence="5">
    <location>
        <begin position="1"/>
        <end position="17"/>
    </location>
</feature>
<feature type="transmembrane region" description="Helical" evidence="6">
    <location>
        <begin position="247"/>
        <end position="270"/>
    </location>
</feature>
<dbReference type="eggNOG" id="KOG4510">
    <property type="taxonomic scope" value="Eukaryota"/>
</dbReference>
<keyword evidence="9" id="KW-1185">Reference proteome</keyword>
<evidence type="ECO:0000259" key="7">
    <source>
        <dbReference type="Pfam" id="PF00892"/>
    </source>
</evidence>
<feature type="region of interest" description="Disordered" evidence="5">
    <location>
        <begin position="1"/>
        <end position="50"/>
    </location>
</feature>
<feature type="domain" description="EamA" evidence="7">
    <location>
        <begin position="78"/>
        <end position="218"/>
    </location>
</feature>
<name>G8YP64_PICSO</name>
<keyword evidence="2 6" id="KW-0812">Transmembrane</keyword>
<evidence type="ECO:0000256" key="5">
    <source>
        <dbReference type="SAM" id="MobiDB-lite"/>
    </source>
</evidence>
<dbReference type="InterPro" id="IPR037185">
    <property type="entry name" value="EmrE-like"/>
</dbReference>
<dbReference type="HOGENOM" id="CLU_032828_4_1_1"/>
<evidence type="ECO:0000256" key="2">
    <source>
        <dbReference type="ARBA" id="ARBA00022692"/>
    </source>
</evidence>
<feature type="transmembrane region" description="Helical" evidence="6">
    <location>
        <begin position="113"/>
        <end position="131"/>
    </location>
</feature>
<evidence type="ECO:0000256" key="1">
    <source>
        <dbReference type="ARBA" id="ARBA00004141"/>
    </source>
</evidence>
<feature type="transmembrane region" description="Helical" evidence="6">
    <location>
        <begin position="343"/>
        <end position="360"/>
    </location>
</feature>
<dbReference type="EMBL" id="FO082055">
    <property type="protein sequence ID" value="CCE79732.1"/>
    <property type="molecule type" value="Genomic_DNA"/>
</dbReference>
<evidence type="ECO:0000256" key="6">
    <source>
        <dbReference type="SAM" id="Phobius"/>
    </source>
</evidence>
<feature type="compositionally biased region" description="Basic and acidic residues" evidence="5">
    <location>
        <begin position="35"/>
        <end position="47"/>
    </location>
</feature>
<feature type="region of interest" description="Disordered" evidence="5">
    <location>
        <begin position="389"/>
        <end position="416"/>
    </location>
</feature>
<comment type="subcellular location">
    <subcellularLocation>
        <location evidence="1">Membrane</location>
        <topology evidence="1">Multi-pass membrane protein</topology>
    </subcellularLocation>
</comment>
<dbReference type="InParanoid" id="G8YP64"/>
<evidence type="ECO:0000256" key="3">
    <source>
        <dbReference type="ARBA" id="ARBA00022989"/>
    </source>
</evidence>
<reference evidence="8 9" key="1">
    <citation type="journal article" date="2012" name="G3 (Bethesda)">
        <title>Pichia sorbitophila, an interspecies yeast hybrid reveals early steps of genome resolution following polyploidization.</title>
        <authorList>
            <person name="Leh Louis V."/>
            <person name="Despons L."/>
            <person name="Friedrich A."/>
            <person name="Martin T."/>
            <person name="Durrens P."/>
            <person name="Casaregola S."/>
            <person name="Neuveglise C."/>
            <person name="Fairhead C."/>
            <person name="Marck C."/>
            <person name="Cruz J.A."/>
            <person name="Straub M.L."/>
            <person name="Kugler V."/>
            <person name="Sacerdot C."/>
            <person name="Uzunov Z."/>
            <person name="Thierry A."/>
            <person name="Weiss S."/>
            <person name="Bleykasten C."/>
            <person name="De Montigny J."/>
            <person name="Jacques N."/>
            <person name="Jung P."/>
            <person name="Lemaire M."/>
            <person name="Mallet S."/>
            <person name="Morel G."/>
            <person name="Richard G.F."/>
            <person name="Sarkar A."/>
            <person name="Savel G."/>
            <person name="Schacherer J."/>
            <person name="Seret M.L."/>
            <person name="Talla E."/>
            <person name="Samson G."/>
            <person name="Jubin C."/>
            <person name="Poulain J."/>
            <person name="Vacherie B."/>
            <person name="Barbe V."/>
            <person name="Pelletier E."/>
            <person name="Sherman D.J."/>
            <person name="Westhof E."/>
            <person name="Weissenbach J."/>
            <person name="Baret P.V."/>
            <person name="Wincker P."/>
            <person name="Gaillardin C."/>
            <person name="Dujon B."/>
            <person name="Souciet J.L."/>
        </authorList>
    </citation>
    <scope>NUCLEOTIDE SEQUENCE [LARGE SCALE GENOMIC DNA]</scope>
    <source>
        <strain evidence="9">ATCC MYA-4447 / BCRC 22081 / CBS 7064 / NBRC 10061 / NRRL Y-12695</strain>
    </source>
</reference>
<gene>
    <name evidence="8" type="primary">Piso0_001819</name>
    <name evidence="8" type="ORF">GNLVRS01_PISO0E13358g</name>
</gene>
<keyword evidence="3 6" id="KW-1133">Transmembrane helix</keyword>
<protein>
    <submittedName>
        <fullName evidence="8">Piso0_001819 protein</fullName>
    </submittedName>
</protein>
<dbReference type="InterPro" id="IPR000620">
    <property type="entry name" value="EamA_dom"/>
</dbReference>
<dbReference type="STRING" id="559304.G8YP64"/>
<feature type="transmembrane region" description="Helical" evidence="6">
    <location>
        <begin position="282"/>
        <end position="304"/>
    </location>
</feature>
<feature type="transmembrane region" description="Helical" evidence="6">
    <location>
        <begin position="310"/>
        <end position="331"/>
    </location>
</feature>